<evidence type="ECO:0000313" key="8">
    <source>
        <dbReference type="EMBL" id="KAK3953017.1"/>
    </source>
</evidence>
<feature type="region of interest" description="Disordered" evidence="6">
    <location>
        <begin position="312"/>
        <end position="335"/>
    </location>
</feature>
<keyword evidence="2 7" id="KW-0812">Transmembrane</keyword>
<feature type="region of interest" description="Disordered" evidence="6">
    <location>
        <begin position="219"/>
        <end position="284"/>
    </location>
</feature>
<keyword evidence="3 7" id="KW-1133">Transmembrane helix</keyword>
<dbReference type="SUPFAM" id="SSF144083">
    <property type="entry name" value="Magnesium transport protein CorA, transmembrane region"/>
    <property type="match status" value="1"/>
</dbReference>
<name>A0AAN6NVV8_9PEZI</name>
<feature type="transmembrane region" description="Helical" evidence="7">
    <location>
        <begin position="1127"/>
        <end position="1145"/>
    </location>
</feature>
<evidence type="ECO:0000256" key="1">
    <source>
        <dbReference type="ARBA" id="ARBA00004141"/>
    </source>
</evidence>
<feature type="compositionally biased region" description="Polar residues" evidence="6">
    <location>
        <begin position="696"/>
        <end position="705"/>
    </location>
</feature>
<evidence type="ECO:0000256" key="7">
    <source>
        <dbReference type="SAM" id="Phobius"/>
    </source>
</evidence>
<reference evidence="8" key="1">
    <citation type="journal article" date="2023" name="Mol. Phylogenet. Evol.">
        <title>Genome-scale phylogeny and comparative genomics of the fungal order Sordariales.</title>
        <authorList>
            <person name="Hensen N."/>
            <person name="Bonometti L."/>
            <person name="Westerberg I."/>
            <person name="Brannstrom I.O."/>
            <person name="Guillou S."/>
            <person name="Cros-Aarteil S."/>
            <person name="Calhoun S."/>
            <person name="Haridas S."/>
            <person name="Kuo A."/>
            <person name="Mondo S."/>
            <person name="Pangilinan J."/>
            <person name="Riley R."/>
            <person name="LaButti K."/>
            <person name="Andreopoulos B."/>
            <person name="Lipzen A."/>
            <person name="Chen C."/>
            <person name="Yan M."/>
            <person name="Daum C."/>
            <person name="Ng V."/>
            <person name="Clum A."/>
            <person name="Steindorff A."/>
            <person name="Ohm R.A."/>
            <person name="Martin F."/>
            <person name="Silar P."/>
            <person name="Natvig D.O."/>
            <person name="Lalanne C."/>
            <person name="Gautier V."/>
            <person name="Ament-Velasquez S.L."/>
            <person name="Kruys A."/>
            <person name="Hutchinson M.I."/>
            <person name="Powell A.J."/>
            <person name="Barry K."/>
            <person name="Miller A.N."/>
            <person name="Grigoriev I.V."/>
            <person name="Debuchy R."/>
            <person name="Gladieux P."/>
            <person name="Hiltunen Thoren M."/>
            <person name="Johannesson H."/>
        </authorList>
    </citation>
    <scope>NUCLEOTIDE SEQUENCE</scope>
    <source>
        <strain evidence="8">CBS 626.80</strain>
    </source>
</reference>
<evidence type="ECO:0000256" key="3">
    <source>
        <dbReference type="ARBA" id="ARBA00022989"/>
    </source>
</evidence>
<dbReference type="InterPro" id="IPR045863">
    <property type="entry name" value="CorA_TM1_TM2"/>
</dbReference>
<feature type="compositionally biased region" description="Polar residues" evidence="6">
    <location>
        <begin position="1272"/>
        <end position="1284"/>
    </location>
</feature>
<protein>
    <recommendedName>
        <fullName evidence="10">Ankyrin repeat protein</fullName>
    </recommendedName>
</protein>
<feature type="transmembrane region" description="Helical" evidence="7">
    <location>
        <begin position="1054"/>
        <end position="1075"/>
    </location>
</feature>
<dbReference type="GO" id="GO:0016020">
    <property type="term" value="C:membrane"/>
    <property type="evidence" value="ECO:0007669"/>
    <property type="project" value="UniProtKB-SubCell"/>
</dbReference>
<evidence type="ECO:0000256" key="4">
    <source>
        <dbReference type="ARBA" id="ARBA00023136"/>
    </source>
</evidence>
<feature type="compositionally biased region" description="Basic and acidic residues" evidence="6">
    <location>
        <begin position="1179"/>
        <end position="1190"/>
    </location>
</feature>
<gene>
    <name evidence="8" type="ORF">QBC32DRAFT_313410</name>
</gene>
<feature type="coiled-coil region" evidence="5">
    <location>
        <begin position="991"/>
        <end position="1018"/>
    </location>
</feature>
<feature type="region of interest" description="Disordered" evidence="6">
    <location>
        <begin position="1221"/>
        <end position="1300"/>
    </location>
</feature>
<evidence type="ECO:0000256" key="5">
    <source>
        <dbReference type="SAM" id="Coils"/>
    </source>
</evidence>
<feature type="region of interest" description="Disordered" evidence="6">
    <location>
        <begin position="943"/>
        <end position="982"/>
    </location>
</feature>
<keyword evidence="4 7" id="KW-0472">Membrane</keyword>
<feature type="compositionally biased region" description="Basic and acidic residues" evidence="6">
    <location>
        <begin position="359"/>
        <end position="376"/>
    </location>
</feature>
<dbReference type="InterPro" id="IPR002523">
    <property type="entry name" value="MgTranspt_CorA/ZnTranspt_ZntB"/>
</dbReference>
<keyword evidence="5" id="KW-0175">Coiled coil</keyword>
<sequence>MRPKTLQTFVDACSPRNLTHYDPEDEPTSCLSTEPHDTTVDDAVQHYFGCIDICDRARFLQPNHAHWIHERRIQYEKYHTELTKTMDKFLATKDNDNWENPLKTAQEKLRKAGHAVPDGHPLTIDSVSAAKATEWLEKRMGSVAIAIEAQYKRIEILRTALRKTPTPQPRIFLDQQPAAKKEEFVVTQLEESRAKWKASPRFNRGIKWVRKWRKETKGADKLDNGIGSDEPGREEETKGANEDDNGIESDEPGREEVKKLARKQRTKKNTENGDQPNHDFSNGIAEDAEKDRTEYHLERDVNAYLIQFSTEHDTDKPSQDPESFLTPIDEPLTDGRFKGTFPDQRISMSFLLYNGATPHEPESTDNPRLRHPDPKGDWNILSRNRCKSQGGSEPPKRIRYFHIPSNNMAWVEKAIANYYETERPDLNRNLRHQRVQTPTHMLLSPQYWRGQQQGTRSGVVHARHMRSLCEVVSTETSEIEKHPKNIVLFMPYLHWETDRRREAISRLIDIESDKSRRNHKEEKLKKKRVRQEKRERLFELSKDDIEKRKIKHPKDGVDLESRNKLVENVDLALYQLLRRRREPRRGERPYIDDSGRLIVMSELGQYLVDAARLYEAMSTFRDQRMLEKYLFHDPPLHPRRTLDQSYYWTLRTTKARDRDQVIYRDTKLDFIHKLKEAEKPKHSWIKRQSSPREPLNRTTNSTTSVAGEEPAHGPGDHGIAQNVEDDVSPLMKWTQHSETTDEHGCDQCRSDIKKVSQLIMVDQLWMWVLDEHTIITSFPRRYGSNKHDLSGVHRSVRARLKSFRKNQVRSVYDLALIILDECSNTFFDRTRADEGQPQVMDIFSEAIGRVTNQHTISFQHVWHWTQEASKIYRARSKYVSSADLHVSLLDINPEGKLQREVKDILDELDIMLHVHKRQRDIMKRFRRHVEHILDPKNRWSGDCFIEEDSSEPSRKSSGNASVRDGSNGKSEEQTGSDEEETRRREQLGWFRVQYRELLSEVNDRIDELEGLRAGAKSTADSVNDLLALKQQQSSVVQAWESVRQAEEAVTQGRAVMMFTIVTIVFLPLSFMSSIFGMNNFEFTESGPMHLGEQFKLMFSISIGIIIATIVVAFSPLLRATVVSFTKYIFTVIVVYSQLYRFWVVFHDEYRSQSLMYKTELKVRKMKEEVRKAKRKRAARRAELLNKRNNPDEDGQASETANAASEMPKRGWLSRLFGAGSHPIVEDQPTRRSELIPNGKPESREAVENGEQSYTRPPSTVSNVTTQVNTNTMFGGNTPIRSANTPEPGLSRIGSDPGKMV</sequence>
<feature type="region of interest" description="Disordered" evidence="6">
    <location>
        <begin position="1176"/>
        <end position="1206"/>
    </location>
</feature>
<feature type="region of interest" description="Disordered" evidence="6">
    <location>
        <begin position="681"/>
        <end position="722"/>
    </location>
</feature>
<feature type="region of interest" description="Disordered" evidence="6">
    <location>
        <begin position="357"/>
        <end position="393"/>
    </location>
</feature>
<comment type="subcellular location">
    <subcellularLocation>
        <location evidence="1">Membrane</location>
        <topology evidence="1">Multi-pass membrane protein</topology>
    </subcellularLocation>
</comment>
<proteinExistence type="predicted"/>
<dbReference type="PANTHER" id="PTHR47685">
    <property type="entry name" value="MAGNESIUM TRANSPORT PROTEIN CORA"/>
    <property type="match status" value="1"/>
</dbReference>
<feature type="compositionally biased region" description="Basic and acidic residues" evidence="6">
    <location>
        <begin position="230"/>
        <end position="241"/>
    </location>
</feature>
<dbReference type="Pfam" id="PF01544">
    <property type="entry name" value="CorA"/>
    <property type="match status" value="1"/>
</dbReference>
<dbReference type="Proteomes" id="UP001303222">
    <property type="component" value="Unassembled WGS sequence"/>
</dbReference>
<accession>A0AAN6NVV8</accession>
<dbReference type="GO" id="GO:0046873">
    <property type="term" value="F:metal ion transmembrane transporter activity"/>
    <property type="evidence" value="ECO:0007669"/>
    <property type="project" value="InterPro"/>
</dbReference>
<dbReference type="PANTHER" id="PTHR47685:SF1">
    <property type="entry name" value="MAGNESIUM TRANSPORT PROTEIN CORA"/>
    <property type="match status" value="1"/>
</dbReference>
<dbReference type="InterPro" id="IPR050829">
    <property type="entry name" value="CorA_MIT"/>
</dbReference>
<evidence type="ECO:0000256" key="2">
    <source>
        <dbReference type="ARBA" id="ARBA00022692"/>
    </source>
</evidence>
<evidence type="ECO:0000256" key="6">
    <source>
        <dbReference type="SAM" id="MobiDB-lite"/>
    </source>
</evidence>
<feature type="transmembrane region" description="Helical" evidence="7">
    <location>
        <begin position="1096"/>
        <end position="1115"/>
    </location>
</feature>
<reference evidence="8" key="2">
    <citation type="submission" date="2023-06" db="EMBL/GenBank/DDBJ databases">
        <authorList>
            <consortium name="Lawrence Berkeley National Laboratory"/>
            <person name="Mondo S.J."/>
            <person name="Hensen N."/>
            <person name="Bonometti L."/>
            <person name="Westerberg I."/>
            <person name="Brannstrom I.O."/>
            <person name="Guillou S."/>
            <person name="Cros-Aarteil S."/>
            <person name="Calhoun S."/>
            <person name="Haridas S."/>
            <person name="Kuo A."/>
            <person name="Pangilinan J."/>
            <person name="Riley R."/>
            <person name="Labutti K."/>
            <person name="Andreopoulos B."/>
            <person name="Lipzen A."/>
            <person name="Chen C."/>
            <person name="Yanf M."/>
            <person name="Daum C."/>
            <person name="Ng V."/>
            <person name="Clum A."/>
            <person name="Steindorff A."/>
            <person name="Ohm R."/>
            <person name="Martin F."/>
            <person name="Silar P."/>
            <person name="Natvig D."/>
            <person name="Lalanne C."/>
            <person name="Gautier V."/>
            <person name="Ament-Velasquez S.L."/>
            <person name="Kruys A."/>
            <person name="Hutchinson M.I."/>
            <person name="Powell A.J."/>
            <person name="Barry K."/>
            <person name="Miller A.N."/>
            <person name="Grigoriev I.V."/>
            <person name="Debuchy R."/>
            <person name="Gladieux P."/>
            <person name="Thoren M.H."/>
            <person name="Johannesson H."/>
        </authorList>
    </citation>
    <scope>NUCLEOTIDE SEQUENCE</scope>
    <source>
        <strain evidence="8">CBS 626.80</strain>
    </source>
</reference>
<dbReference type="EMBL" id="MU859113">
    <property type="protein sequence ID" value="KAK3953017.1"/>
    <property type="molecule type" value="Genomic_DNA"/>
</dbReference>
<feature type="compositionally biased region" description="Basic and acidic residues" evidence="6">
    <location>
        <begin position="1223"/>
        <end position="1233"/>
    </location>
</feature>
<evidence type="ECO:0008006" key="10">
    <source>
        <dbReference type="Google" id="ProtNLM"/>
    </source>
</evidence>
<dbReference type="Gene3D" id="1.20.58.340">
    <property type="entry name" value="Magnesium transport protein CorA, transmembrane region"/>
    <property type="match status" value="1"/>
</dbReference>
<evidence type="ECO:0000313" key="9">
    <source>
        <dbReference type="Proteomes" id="UP001303222"/>
    </source>
</evidence>
<keyword evidence="9" id="KW-1185">Reference proteome</keyword>
<organism evidence="8 9">
    <name type="scientific">Pseudoneurospora amorphoporcata</name>
    <dbReference type="NCBI Taxonomy" id="241081"/>
    <lineage>
        <taxon>Eukaryota</taxon>
        <taxon>Fungi</taxon>
        <taxon>Dikarya</taxon>
        <taxon>Ascomycota</taxon>
        <taxon>Pezizomycotina</taxon>
        <taxon>Sordariomycetes</taxon>
        <taxon>Sordariomycetidae</taxon>
        <taxon>Sordariales</taxon>
        <taxon>Sordariaceae</taxon>
        <taxon>Pseudoneurospora</taxon>
    </lineage>
</organism>
<feature type="compositionally biased region" description="Low complexity" evidence="6">
    <location>
        <begin position="1258"/>
        <end position="1271"/>
    </location>
</feature>
<comment type="caution">
    <text evidence="8">The sequence shown here is derived from an EMBL/GenBank/DDBJ whole genome shotgun (WGS) entry which is preliminary data.</text>
</comment>